<sequence>MIAIFNYIVLNITNWKGKTSRAKYWQIFFVVFVIGFILEVISRQMTGISLIQQSFYFKYTSLLHLILFLLFTLFNLILWVFQIRRLNDLSFSRWIVLVNLIPIAGPTIMTLLMLKKGETP</sequence>
<accession>A0A6N3G5Z1</accession>
<feature type="transmembrane region" description="Helical" evidence="1">
    <location>
        <begin position="94"/>
        <end position="114"/>
    </location>
</feature>
<protein>
    <recommendedName>
        <fullName evidence="3">DUF805 domain-containing protein</fullName>
    </recommendedName>
</protein>
<proteinExistence type="predicted"/>
<dbReference type="GO" id="GO:0016020">
    <property type="term" value="C:membrane"/>
    <property type="evidence" value="ECO:0007669"/>
    <property type="project" value="InterPro"/>
</dbReference>
<organism evidence="2">
    <name type="scientific">Enterococcus casseliflavus</name>
    <name type="common">Enterococcus flavescens</name>
    <dbReference type="NCBI Taxonomy" id="37734"/>
    <lineage>
        <taxon>Bacteria</taxon>
        <taxon>Bacillati</taxon>
        <taxon>Bacillota</taxon>
        <taxon>Bacilli</taxon>
        <taxon>Lactobacillales</taxon>
        <taxon>Enterococcaceae</taxon>
        <taxon>Enterococcus</taxon>
    </lineage>
</organism>
<dbReference type="AlphaFoldDB" id="A0A6N3G5Z1"/>
<evidence type="ECO:0008006" key="3">
    <source>
        <dbReference type="Google" id="ProtNLM"/>
    </source>
</evidence>
<gene>
    <name evidence="2" type="ORF">ECLFYP2_00754</name>
</gene>
<reference evidence="2" key="1">
    <citation type="submission" date="2019-11" db="EMBL/GenBank/DDBJ databases">
        <authorList>
            <person name="Feng L."/>
        </authorList>
    </citation>
    <scope>NUCLEOTIDE SEQUENCE</scope>
    <source>
        <strain evidence="2">ECasseliflavusLFYP2</strain>
    </source>
</reference>
<keyword evidence="1" id="KW-0472">Membrane</keyword>
<feature type="transmembrane region" description="Helical" evidence="1">
    <location>
        <begin position="62"/>
        <end position="82"/>
    </location>
</feature>
<keyword evidence="1" id="KW-1133">Transmembrane helix</keyword>
<dbReference type="EMBL" id="CACRTX010000018">
    <property type="protein sequence ID" value="VYU60147.1"/>
    <property type="molecule type" value="Genomic_DNA"/>
</dbReference>
<feature type="transmembrane region" description="Helical" evidence="1">
    <location>
        <begin position="24"/>
        <end position="41"/>
    </location>
</feature>
<dbReference type="Pfam" id="PF05656">
    <property type="entry name" value="DUF805"/>
    <property type="match status" value="1"/>
</dbReference>
<evidence type="ECO:0000313" key="2">
    <source>
        <dbReference type="EMBL" id="VYU60147.1"/>
    </source>
</evidence>
<dbReference type="RefSeq" id="WP_421758530.1">
    <property type="nucleotide sequence ID" value="NZ_CACRTX010000018.1"/>
</dbReference>
<dbReference type="InterPro" id="IPR008523">
    <property type="entry name" value="DUF805"/>
</dbReference>
<keyword evidence="1" id="KW-0812">Transmembrane</keyword>
<name>A0A6N3G5Z1_ENTCA</name>
<evidence type="ECO:0000256" key="1">
    <source>
        <dbReference type="SAM" id="Phobius"/>
    </source>
</evidence>